<evidence type="ECO:0000313" key="6">
    <source>
        <dbReference type="Proteomes" id="UP000033411"/>
    </source>
</evidence>
<dbReference type="InterPro" id="IPR001761">
    <property type="entry name" value="Peripla_BP/Lac1_sug-bd_dom"/>
</dbReference>
<dbReference type="Gene3D" id="1.10.260.40">
    <property type="entry name" value="lambda repressor-like DNA-binding domains"/>
    <property type="match status" value="1"/>
</dbReference>
<sequence length="342" mass="36811">MLKPGGIGMATIQDVAAVARVSATTVSRYLNHRLDLPDETAGRINAAIKQLNYRPNVLAKRLSLGRSEAVGLLTPDIGNPFFAELAAAIEDEAERQGYTVFMNSTGGHHKREVALLQRLDDRHVDGLIVMTNGPDDGTLAQNINQHDAIVLIDEDVPGVTVPKVFVENRRGGYLATKCLLDAGHTRIAHIGGPENLFSAVERRDGYWDAMREAGLVADPALLRQGSYSREFGKLAMNELLAQPERPTAVFAGSDFIAVGVLQAAREAGLQLPSELSLVGFDDMMFADLLAPALTTVRQPTADLGRAGLATLLAIINKETPPAVTRLPVTLIERQSVCPPKAQ</sequence>
<reference evidence="5 6" key="1">
    <citation type="submission" date="2015-03" db="EMBL/GenBank/DDBJ databases">
        <authorList>
            <person name="Lepp D."/>
            <person name="Hassan Y.I."/>
            <person name="Li X.-Z."/>
            <person name="Zhou T."/>
        </authorList>
    </citation>
    <scope>NUCLEOTIDE SEQUENCE [LARGE SCALE GENOMIC DNA]</scope>
    <source>
        <strain evidence="5 6">E84</strain>
    </source>
</reference>
<evidence type="ECO:0000259" key="4">
    <source>
        <dbReference type="PROSITE" id="PS50932"/>
    </source>
</evidence>
<dbReference type="Pfam" id="PF00356">
    <property type="entry name" value="LacI"/>
    <property type="match status" value="1"/>
</dbReference>
<keyword evidence="5" id="KW-0560">Oxidoreductase</keyword>
<dbReference type="SMART" id="SM00354">
    <property type="entry name" value="HTH_LACI"/>
    <property type="match status" value="1"/>
</dbReference>
<dbReference type="PANTHER" id="PTHR30146:SF109">
    <property type="entry name" value="HTH-TYPE TRANSCRIPTIONAL REGULATOR GALS"/>
    <property type="match status" value="1"/>
</dbReference>
<proteinExistence type="predicted"/>
<name>A0A0F5Q7E9_9HYPH</name>
<dbReference type="GO" id="GO:0000976">
    <property type="term" value="F:transcription cis-regulatory region binding"/>
    <property type="evidence" value="ECO:0007669"/>
    <property type="project" value="TreeGrafter"/>
</dbReference>
<keyword evidence="2" id="KW-0238">DNA-binding</keyword>
<dbReference type="PATRIC" id="fig|1293439.3.peg.3149"/>
<evidence type="ECO:0000313" key="5">
    <source>
        <dbReference type="EMBL" id="KKC35954.1"/>
    </source>
</evidence>
<organism evidence="5 6">
    <name type="scientific">Devosia epidermidihirudinis</name>
    <dbReference type="NCBI Taxonomy" id="1293439"/>
    <lineage>
        <taxon>Bacteria</taxon>
        <taxon>Pseudomonadati</taxon>
        <taxon>Pseudomonadota</taxon>
        <taxon>Alphaproteobacteria</taxon>
        <taxon>Hyphomicrobiales</taxon>
        <taxon>Devosiaceae</taxon>
        <taxon>Devosia</taxon>
    </lineage>
</organism>
<dbReference type="CDD" id="cd01392">
    <property type="entry name" value="HTH_LacI"/>
    <property type="match status" value="1"/>
</dbReference>
<protein>
    <submittedName>
        <fullName evidence="5">Cytochrome C peroxidase</fullName>
    </submittedName>
</protein>
<dbReference type="Pfam" id="PF00532">
    <property type="entry name" value="Peripla_BP_1"/>
    <property type="match status" value="1"/>
</dbReference>
<dbReference type="GO" id="GO:0003700">
    <property type="term" value="F:DNA-binding transcription factor activity"/>
    <property type="evidence" value="ECO:0007669"/>
    <property type="project" value="TreeGrafter"/>
</dbReference>
<dbReference type="InterPro" id="IPR028082">
    <property type="entry name" value="Peripla_BP_I"/>
</dbReference>
<keyword evidence="1" id="KW-0805">Transcription regulation</keyword>
<feature type="domain" description="HTH lacI-type" evidence="4">
    <location>
        <begin position="10"/>
        <end position="64"/>
    </location>
</feature>
<keyword evidence="3" id="KW-0804">Transcription</keyword>
<dbReference type="EMBL" id="LANJ01000044">
    <property type="protein sequence ID" value="KKC35954.1"/>
    <property type="molecule type" value="Genomic_DNA"/>
</dbReference>
<dbReference type="CDD" id="cd06267">
    <property type="entry name" value="PBP1_LacI_sugar_binding-like"/>
    <property type="match status" value="1"/>
</dbReference>
<dbReference type="Gene3D" id="3.40.50.2300">
    <property type="match status" value="2"/>
</dbReference>
<keyword evidence="5" id="KW-0575">Peroxidase</keyword>
<dbReference type="GO" id="GO:0004601">
    <property type="term" value="F:peroxidase activity"/>
    <property type="evidence" value="ECO:0007669"/>
    <property type="project" value="UniProtKB-KW"/>
</dbReference>
<evidence type="ECO:0000256" key="1">
    <source>
        <dbReference type="ARBA" id="ARBA00023015"/>
    </source>
</evidence>
<dbReference type="AlphaFoldDB" id="A0A0F5Q7E9"/>
<evidence type="ECO:0000256" key="3">
    <source>
        <dbReference type="ARBA" id="ARBA00023163"/>
    </source>
</evidence>
<evidence type="ECO:0000256" key="2">
    <source>
        <dbReference type="ARBA" id="ARBA00023125"/>
    </source>
</evidence>
<comment type="caution">
    <text evidence="5">The sequence shown here is derived from an EMBL/GenBank/DDBJ whole genome shotgun (WGS) entry which is preliminary data.</text>
</comment>
<dbReference type="PROSITE" id="PS50932">
    <property type="entry name" value="HTH_LACI_2"/>
    <property type="match status" value="1"/>
</dbReference>
<dbReference type="InterPro" id="IPR010982">
    <property type="entry name" value="Lambda_DNA-bd_dom_sf"/>
</dbReference>
<gene>
    <name evidence="5" type="ORF">WH87_15465</name>
</gene>
<dbReference type="SUPFAM" id="SSF47413">
    <property type="entry name" value="lambda repressor-like DNA-binding domains"/>
    <property type="match status" value="1"/>
</dbReference>
<dbReference type="STRING" id="1293439.WH87_15465"/>
<dbReference type="PROSITE" id="PS00356">
    <property type="entry name" value="HTH_LACI_1"/>
    <property type="match status" value="1"/>
</dbReference>
<dbReference type="InterPro" id="IPR000843">
    <property type="entry name" value="HTH_LacI"/>
</dbReference>
<dbReference type="PANTHER" id="PTHR30146">
    <property type="entry name" value="LACI-RELATED TRANSCRIPTIONAL REPRESSOR"/>
    <property type="match status" value="1"/>
</dbReference>
<keyword evidence="6" id="KW-1185">Reference proteome</keyword>
<dbReference type="Proteomes" id="UP000033411">
    <property type="component" value="Unassembled WGS sequence"/>
</dbReference>
<dbReference type="SUPFAM" id="SSF53822">
    <property type="entry name" value="Periplasmic binding protein-like I"/>
    <property type="match status" value="1"/>
</dbReference>
<accession>A0A0F5Q7E9</accession>